<keyword evidence="5" id="KW-0479">Metal-binding</keyword>
<dbReference type="PANTHER" id="PTHR11596:SF5">
    <property type="entry name" value="ALKALINE PHOSPHATASE"/>
    <property type="match status" value="1"/>
</dbReference>
<evidence type="ECO:0000256" key="3">
    <source>
        <dbReference type="ARBA" id="ARBA00005984"/>
    </source>
</evidence>
<dbReference type="CDD" id="cd16012">
    <property type="entry name" value="ALP"/>
    <property type="match status" value="1"/>
</dbReference>
<dbReference type="Gene3D" id="1.10.60.40">
    <property type="match status" value="1"/>
</dbReference>
<keyword evidence="8" id="KW-0460">Magnesium</keyword>
<evidence type="ECO:0000313" key="12">
    <source>
        <dbReference type="Proteomes" id="UP001597452"/>
    </source>
</evidence>
<keyword evidence="6" id="KW-0378">Hydrolase</keyword>
<reference evidence="12" key="1">
    <citation type="journal article" date="2019" name="Int. J. Syst. Evol. Microbiol.">
        <title>The Global Catalogue of Microorganisms (GCM) 10K type strain sequencing project: providing services to taxonomists for standard genome sequencing and annotation.</title>
        <authorList>
            <consortium name="The Broad Institute Genomics Platform"/>
            <consortium name="The Broad Institute Genome Sequencing Center for Infectious Disease"/>
            <person name="Wu L."/>
            <person name="Ma J."/>
        </authorList>
    </citation>
    <scope>NUCLEOTIDE SEQUENCE [LARGE SCALE GENOMIC DNA]</scope>
    <source>
        <strain evidence="12">TISTR 1571</strain>
    </source>
</reference>
<evidence type="ECO:0000256" key="10">
    <source>
        <dbReference type="SAM" id="SignalP"/>
    </source>
</evidence>
<comment type="similarity">
    <text evidence="3 9">Belongs to the alkaline phosphatase family.</text>
</comment>
<dbReference type="Proteomes" id="UP001597452">
    <property type="component" value="Unassembled WGS sequence"/>
</dbReference>
<keyword evidence="12" id="KW-1185">Reference proteome</keyword>
<evidence type="ECO:0000256" key="1">
    <source>
        <dbReference type="ARBA" id="ARBA00001946"/>
    </source>
</evidence>
<evidence type="ECO:0000256" key="4">
    <source>
        <dbReference type="ARBA" id="ARBA00022553"/>
    </source>
</evidence>
<evidence type="ECO:0000256" key="2">
    <source>
        <dbReference type="ARBA" id="ARBA00001947"/>
    </source>
</evidence>
<dbReference type="Gene3D" id="3.40.720.10">
    <property type="entry name" value="Alkaline Phosphatase, subunit A"/>
    <property type="match status" value="1"/>
</dbReference>
<dbReference type="PANTHER" id="PTHR11596">
    <property type="entry name" value="ALKALINE PHOSPHATASE"/>
    <property type="match status" value="1"/>
</dbReference>
<feature type="chain" id="PRO_5046205004" evidence="10">
    <location>
        <begin position="21"/>
        <end position="449"/>
    </location>
</feature>
<accession>A0ABW5QCV6</accession>
<evidence type="ECO:0000256" key="7">
    <source>
        <dbReference type="ARBA" id="ARBA00022833"/>
    </source>
</evidence>
<keyword evidence="10" id="KW-0732">Signal</keyword>
<dbReference type="InterPro" id="IPR017850">
    <property type="entry name" value="Alkaline_phosphatase_core_sf"/>
</dbReference>
<evidence type="ECO:0000256" key="6">
    <source>
        <dbReference type="ARBA" id="ARBA00022801"/>
    </source>
</evidence>
<dbReference type="SUPFAM" id="SSF53649">
    <property type="entry name" value="Alkaline phosphatase-like"/>
    <property type="match status" value="1"/>
</dbReference>
<dbReference type="PROSITE" id="PS00123">
    <property type="entry name" value="ALKALINE_PHOSPHATASE"/>
    <property type="match status" value="1"/>
</dbReference>
<evidence type="ECO:0000313" key="11">
    <source>
        <dbReference type="EMBL" id="MFD2639560.1"/>
    </source>
</evidence>
<dbReference type="Pfam" id="PF00245">
    <property type="entry name" value="Alk_phosphatase"/>
    <property type="match status" value="1"/>
</dbReference>
<feature type="signal peptide" evidence="10">
    <location>
        <begin position="1"/>
        <end position="20"/>
    </location>
</feature>
<dbReference type="SMART" id="SM00098">
    <property type="entry name" value="alkPPc"/>
    <property type="match status" value="1"/>
</dbReference>
<dbReference type="PRINTS" id="PR00113">
    <property type="entry name" value="ALKPHPHTASE"/>
</dbReference>
<evidence type="ECO:0000256" key="8">
    <source>
        <dbReference type="ARBA" id="ARBA00022842"/>
    </source>
</evidence>
<dbReference type="InterPro" id="IPR001952">
    <property type="entry name" value="Alkaline_phosphatase"/>
</dbReference>
<comment type="caution">
    <text evidence="11">The sequence shown here is derived from an EMBL/GenBank/DDBJ whole genome shotgun (WGS) entry which is preliminary data.</text>
</comment>
<comment type="cofactor">
    <cofactor evidence="1">
        <name>Mg(2+)</name>
        <dbReference type="ChEBI" id="CHEBI:18420"/>
    </cofactor>
</comment>
<dbReference type="InterPro" id="IPR018299">
    <property type="entry name" value="Alkaline_phosphatase_AS"/>
</dbReference>
<evidence type="ECO:0000256" key="5">
    <source>
        <dbReference type="ARBA" id="ARBA00022723"/>
    </source>
</evidence>
<dbReference type="EMBL" id="JBHUMZ010000025">
    <property type="protein sequence ID" value="MFD2639560.1"/>
    <property type="molecule type" value="Genomic_DNA"/>
</dbReference>
<name>A0ABW5QCV6_9BACI</name>
<evidence type="ECO:0000256" key="9">
    <source>
        <dbReference type="RuleBase" id="RU003946"/>
    </source>
</evidence>
<keyword evidence="7" id="KW-0862">Zinc</keyword>
<protein>
    <submittedName>
        <fullName evidence="11">Alkaline phosphatase</fullName>
    </submittedName>
</protein>
<dbReference type="RefSeq" id="WP_377329509.1">
    <property type="nucleotide sequence ID" value="NZ_JBHUMZ010000025.1"/>
</dbReference>
<proteinExistence type="inferred from homology"/>
<sequence>MSVVIAGVLVGSIFTSFSLANDTVTADQNVKRQAKIKNVIFLIGDGMGPAYNTAYRYLQDDPSTPYMENTAFDEHFVGMQKTYSWDHEESITDSAAAATSLSSGIKTYNGAIAVDMETQEVPTALELAKKQGKATGLVSTSQINHATPASFGAHDESRHDYDQIAGDYYDELINGEHKIDVMLGGGTDYFVRDDRNLAEEFEQDGYSYVTSKEELQKNQNNQLLGLFAPVGLEYAIDRPDSQPSLEEMTSAALDRLSKDKDGFFLMVEGSEIDWAGHDNDIVAAMSEMKDFEKAYKAAIEFAKKDKHTLVVTTADHSTGGLTMGIDGEYKFDPTAITKAEHTPDYMAEQIADGKEVKDVLTENINFELTSKELTSVQEAAKSEDGTEIDNAIEEIFNKRTGTGWTTGGHDGVDVNVYAYGPQSELFNGLHDNHELGKIMMELMSGKRVK</sequence>
<organism evidence="11 12">
    <name type="scientific">Piscibacillus salipiscarius</name>
    <dbReference type="NCBI Taxonomy" id="299480"/>
    <lineage>
        <taxon>Bacteria</taxon>
        <taxon>Bacillati</taxon>
        <taxon>Bacillota</taxon>
        <taxon>Bacilli</taxon>
        <taxon>Bacillales</taxon>
        <taxon>Bacillaceae</taxon>
        <taxon>Piscibacillus</taxon>
    </lineage>
</organism>
<comment type="cofactor">
    <cofactor evidence="2">
        <name>Zn(2+)</name>
        <dbReference type="ChEBI" id="CHEBI:29105"/>
    </cofactor>
</comment>
<keyword evidence="4" id="KW-0597">Phosphoprotein</keyword>
<gene>
    <name evidence="11" type="ORF">ACFSW4_11830</name>
</gene>